<reference evidence="3 4" key="1">
    <citation type="submission" date="2020-05" db="EMBL/GenBank/DDBJ databases">
        <title>Vigna angularis (adzuki bean) Var. LongXiaoDou No. 4 denovo assembly.</title>
        <authorList>
            <person name="Xiang H."/>
        </authorList>
    </citation>
    <scope>NUCLEOTIDE SEQUENCE [LARGE SCALE GENOMIC DNA]</scope>
    <source>
        <tissue evidence="3">Leaf</tissue>
    </source>
</reference>
<feature type="region of interest" description="Disordered" evidence="1">
    <location>
        <begin position="70"/>
        <end position="104"/>
    </location>
</feature>
<dbReference type="EMBL" id="JABFOF010000001">
    <property type="protein sequence ID" value="KAG2408186.1"/>
    <property type="molecule type" value="Genomic_DNA"/>
</dbReference>
<evidence type="ECO:0000256" key="1">
    <source>
        <dbReference type="SAM" id="MobiDB-lite"/>
    </source>
</evidence>
<proteinExistence type="predicted"/>
<comment type="caution">
    <text evidence="3">The sequence shown here is derived from an EMBL/GenBank/DDBJ whole genome shotgun (WGS) entry which is preliminary data.</text>
</comment>
<dbReference type="Proteomes" id="UP000743370">
    <property type="component" value="Unassembled WGS sequence"/>
</dbReference>
<feature type="signal peptide" evidence="2">
    <location>
        <begin position="1"/>
        <end position="21"/>
    </location>
</feature>
<keyword evidence="2" id="KW-0732">Signal</keyword>
<accession>A0A8T0L8A3</accession>
<dbReference type="AlphaFoldDB" id="A0A8T0L8A3"/>
<feature type="chain" id="PRO_5035849805" evidence="2">
    <location>
        <begin position="22"/>
        <end position="104"/>
    </location>
</feature>
<evidence type="ECO:0000256" key="2">
    <source>
        <dbReference type="SAM" id="SignalP"/>
    </source>
</evidence>
<evidence type="ECO:0000313" key="4">
    <source>
        <dbReference type="Proteomes" id="UP000743370"/>
    </source>
</evidence>
<name>A0A8T0L8A3_PHAAN</name>
<organism evidence="3 4">
    <name type="scientific">Phaseolus angularis</name>
    <name type="common">Azuki bean</name>
    <name type="synonym">Vigna angularis</name>
    <dbReference type="NCBI Taxonomy" id="3914"/>
    <lineage>
        <taxon>Eukaryota</taxon>
        <taxon>Viridiplantae</taxon>
        <taxon>Streptophyta</taxon>
        <taxon>Embryophyta</taxon>
        <taxon>Tracheophyta</taxon>
        <taxon>Spermatophyta</taxon>
        <taxon>Magnoliopsida</taxon>
        <taxon>eudicotyledons</taxon>
        <taxon>Gunneridae</taxon>
        <taxon>Pentapetalae</taxon>
        <taxon>rosids</taxon>
        <taxon>fabids</taxon>
        <taxon>Fabales</taxon>
        <taxon>Fabaceae</taxon>
        <taxon>Papilionoideae</taxon>
        <taxon>50 kb inversion clade</taxon>
        <taxon>NPAAA clade</taxon>
        <taxon>indigoferoid/millettioid clade</taxon>
        <taxon>Phaseoleae</taxon>
        <taxon>Vigna</taxon>
    </lineage>
</organism>
<protein>
    <submittedName>
        <fullName evidence="3">Uncharacterized protein</fullName>
    </submittedName>
</protein>
<evidence type="ECO:0000313" key="3">
    <source>
        <dbReference type="EMBL" id="KAG2408186.1"/>
    </source>
</evidence>
<sequence length="104" mass="11201">MGAVVITAILVALEGPTMILGSNGPGKESAVAFDWRSSREGGFEGDSDKGEKVVGISINLRLRGRVRSLASKRRVPSPPPAPMRNREKITVKTRASPPAVHYRH</sequence>
<gene>
    <name evidence="3" type="ORF">HKW66_Vig0030080</name>
</gene>